<evidence type="ECO:0000313" key="10">
    <source>
        <dbReference type="Proteomes" id="UP000008672"/>
    </source>
</evidence>
<reference evidence="9" key="3">
    <citation type="submission" date="2025-09" db="UniProtKB">
        <authorList>
            <consortium name="Ensembl"/>
        </authorList>
    </citation>
    <scope>IDENTIFICATION</scope>
</reference>
<comment type="similarity">
    <text evidence="2">Belongs to the CFAP157 family.</text>
</comment>
<feature type="compositionally biased region" description="Basic and acidic residues" evidence="8">
    <location>
        <begin position="521"/>
        <end position="534"/>
    </location>
</feature>
<dbReference type="EMBL" id="AFYH01038038">
    <property type="status" value="NOT_ANNOTATED_CDS"/>
    <property type="molecule type" value="Genomic_DNA"/>
</dbReference>
<name>H3BAX1_LATCH</name>
<dbReference type="EMBL" id="AFYH01038039">
    <property type="status" value="NOT_ANNOTATED_CDS"/>
    <property type="molecule type" value="Genomic_DNA"/>
</dbReference>
<comment type="subcellular location">
    <subcellularLocation>
        <location evidence="1">Cell projection</location>
        <location evidence="1">Cilium</location>
    </subcellularLocation>
</comment>
<dbReference type="CTD" id="286207"/>
<reference evidence="9" key="2">
    <citation type="submission" date="2025-08" db="UniProtKB">
        <authorList>
            <consortium name="Ensembl"/>
        </authorList>
    </citation>
    <scope>IDENTIFICATION</scope>
</reference>
<dbReference type="Bgee" id="ENSLACG00000016756">
    <property type="expression patterns" value="Expressed in pelvic fin and 6 other cell types or tissues"/>
</dbReference>
<feature type="compositionally biased region" description="Polar residues" evidence="8">
    <location>
        <begin position="507"/>
        <end position="516"/>
    </location>
</feature>
<keyword evidence="5" id="KW-0969">Cilium</keyword>
<dbReference type="PANTHER" id="PTHR31954:SF1">
    <property type="entry name" value="CILIA- AND FLAGELLA-ASSOCIATED PROTEIN 157"/>
    <property type="match status" value="1"/>
</dbReference>
<keyword evidence="6" id="KW-0966">Cell projection</keyword>
<dbReference type="Proteomes" id="UP000008672">
    <property type="component" value="Unassembled WGS sequence"/>
</dbReference>
<dbReference type="FunCoup" id="H3BAX1">
    <property type="interactions" value="76"/>
</dbReference>
<dbReference type="PANTHER" id="PTHR31954">
    <property type="entry name" value="CILIA- AND FLAGELLA-ASSOCIATED PROTEIN 157"/>
    <property type="match status" value="1"/>
</dbReference>
<dbReference type="Ensembl" id="ENSLACT00000019175.1">
    <property type="protein sequence ID" value="ENSLACP00000019042.1"/>
    <property type="gene ID" value="ENSLACG00000016756.1"/>
</dbReference>
<evidence type="ECO:0000256" key="5">
    <source>
        <dbReference type="ARBA" id="ARBA00023069"/>
    </source>
</evidence>
<dbReference type="RefSeq" id="XP_005992170.1">
    <property type="nucleotide sequence ID" value="XM_005992108.3"/>
</dbReference>
<feature type="coiled-coil region" evidence="7">
    <location>
        <begin position="314"/>
        <end position="355"/>
    </location>
</feature>
<feature type="compositionally biased region" description="Pro residues" evidence="8">
    <location>
        <begin position="18"/>
        <end position="28"/>
    </location>
</feature>
<dbReference type="OrthoDB" id="166611at2759"/>
<dbReference type="GO" id="GO:0007288">
    <property type="term" value="P:sperm axoneme assembly"/>
    <property type="evidence" value="ECO:0007669"/>
    <property type="project" value="TreeGrafter"/>
</dbReference>
<dbReference type="GeneTree" id="ENSGT00730000111240"/>
<evidence type="ECO:0000256" key="7">
    <source>
        <dbReference type="SAM" id="Coils"/>
    </source>
</evidence>
<evidence type="ECO:0000256" key="2">
    <source>
        <dbReference type="ARBA" id="ARBA00010841"/>
    </source>
</evidence>
<feature type="coiled-coil region" evidence="7">
    <location>
        <begin position="34"/>
        <end position="185"/>
    </location>
</feature>
<evidence type="ECO:0000256" key="4">
    <source>
        <dbReference type="ARBA" id="ARBA00023054"/>
    </source>
</evidence>
<dbReference type="KEGG" id="lcm:102351655"/>
<accession>H3BAX1</accession>
<keyword evidence="4 7" id="KW-0175">Coiled coil</keyword>
<protein>
    <recommendedName>
        <fullName evidence="3">Cilia- and flagella-associated protein 157</fullName>
    </recommendedName>
</protein>
<feature type="region of interest" description="Disordered" evidence="8">
    <location>
        <begin position="1"/>
        <end position="30"/>
    </location>
</feature>
<keyword evidence="10" id="KW-1185">Reference proteome</keyword>
<evidence type="ECO:0000256" key="6">
    <source>
        <dbReference type="ARBA" id="ARBA00023273"/>
    </source>
</evidence>
<reference evidence="10" key="1">
    <citation type="submission" date="2011-08" db="EMBL/GenBank/DDBJ databases">
        <title>The draft genome of Latimeria chalumnae.</title>
        <authorList>
            <person name="Di Palma F."/>
            <person name="Alfoldi J."/>
            <person name="Johnson J."/>
            <person name="Berlin A."/>
            <person name="Gnerre S."/>
            <person name="Jaffe D."/>
            <person name="MacCallum I."/>
            <person name="Young S."/>
            <person name="Walker B.J."/>
            <person name="Lander E."/>
            <person name="Lindblad-Toh K."/>
        </authorList>
    </citation>
    <scope>NUCLEOTIDE SEQUENCE [LARGE SCALE GENOMIC DNA]</scope>
    <source>
        <strain evidence="10">Wild caught</strain>
    </source>
</reference>
<proteinExistence type="inferred from homology"/>
<dbReference type="GO" id="GO:0008017">
    <property type="term" value="F:microtubule binding"/>
    <property type="evidence" value="ECO:0007669"/>
    <property type="project" value="TreeGrafter"/>
</dbReference>
<dbReference type="AlphaFoldDB" id="H3BAX1"/>
<evidence type="ECO:0000256" key="3">
    <source>
        <dbReference type="ARBA" id="ARBA00014087"/>
    </source>
</evidence>
<dbReference type="eggNOG" id="ENOG502QQK8">
    <property type="taxonomic scope" value="Eukaryota"/>
</dbReference>
<dbReference type="GO" id="GO:0036064">
    <property type="term" value="C:ciliary basal body"/>
    <property type="evidence" value="ECO:0007669"/>
    <property type="project" value="TreeGrafter"/>
</dbReference>
<dbReference type="OMA" id="ARYQKKC"/>
<organism evidence="9 10">
    <name type="scientific">Latimeria chalumnae</name>
    <name type="common">Coelacanth</name>
    <dbReference type="NCBI Taxonomy" id="7897"/>
    <lineage>
        <taxon>Eukaryota</taxon>
        <taxon>Metazoa</taxon>
        <taxon>Chordata</taxon>
        <taxon>Craniata</taxon>
        <taxon>Vertebrata</taxon>
        <taxon>Euteleostomi</taxon>
        <taxon>Coelacanthiformes</taxon>
        <taxon>Coelacanthidae</taxon>
        <taxon>Latimeria</taxon>
    </lineage>
</organism>
<feature type="region of interest" description="Disordered" evidence="8">
    <location>
        <begin position="507"/>
        <end position="534"/>
    </location>
</feature>
<evidence type="ECO:0000256" key="1">
    <source>
        <dbReference type="ARBA" id="ARBA00004138"/>
    </source>
</evidence>
<dbReference type="GeneID" id="102351655"/>
<dbReference type="STRING" id="7897.ENSLACP00000019042"/>
<dbReference type="InParanoid" id="H3BAX1"/>
<evidence type="ECO:0000313" key="9">
    <source>
        <dbReference type="Ensembl" id="ENSLACP00000019042.1"/>
    </source>
</evidence>
<feature type="compositionally biased region" description="Basic residues" evidence="8">
    <location>
        <begin position="1"/>
        <end position="14"/>
    </location>
</feature>
<dbReference type="EMBL" id="AFYH01038037">
    <property type="status" value="NOT_ANNOTATED_CDS"/>
    <property type="molecule type" value="Genomic_DNA"/>
</dbReference>
<dbReference type="HOGENOM" id="CLU_025198_2_0_1"/>
<gene>
    <name evidence="9" type="primary">CFAP157</name>
</gene>
<sequence length="534" mass="61920">MPKGKEKKKKKGKGSAKEPPPPPAPPEPLSELSKEFYLIQIRDLEDRLIRYQRKCDELSLGSTELESQFKKLAQDKKEIVDFLKRSLDQSMEEVANLHDQLIGLQQAKDSEKENYEAQLTQLRHELQDTKDQLTSENMILAGKLASLEQFRVQKEDLMAQFAALEEQLKREAEEHKDVLYNLERKSVIDKDRLKKEMFERVNVVAAEFRRVSNKQMADTTKRAIRENVAITIQMAKMSEKSMELIRQNDELREKELTQRQQVEMLEYNEKAMTRKNISNQKVIGLLTAKCQEQQDLLEEYIRRNQDFMKMEMDFENLQEEHDITKQRLLLLEEELKNKNEDVERMKAQVMEEREIRRKVEKFLSDAAFTLRDALLEKPRKGEEEFDILLHVRRNQMLQKLLALLDGAATLGLGPHVADFIPEPELMVEHQSQLKPDRTTSFASLLKSPGLVPHYKLGDLGLVPRPNQLIHKPLDKLHMLSRTTRLGVLKPGPRASVNSMTEASLDKTLNQGKQSSAFPEIPTEHVSQETVLKVE</sequence>
<dbReference type="InterPro" id="IPR038844">
    <property type="entry name" value="CFAP157"/>
</dbReference>
<evidence type="ECO:0000256" key="8">
    <source>
        <dbReference type="SAM" id="MobiDB-lite"/>
    </source>
</evidence>